<keyword evidence="5" id="KW-0677">Repeat</keyword>
<dbReference type="STRING" id="402676.B6K2F5"/>
<dbReference type="InterPro" id="IPR015943">
    <property type="entry name" value="WD40/YVTN_repeat-like_dom_sf"/>
</dbReference>
<dbReference type="eggNOG" id="KOG2445">
    <property type="taxonomic scope" value="Eukaryota"/>
</dbReference>
<dbReference type="VEuPathDB" id="FungiDB:SJAG_02424"/>
<dbReference type="OMA" id="NAPTRRW"/>
<keyword evidence="4 11" id="KW-0853">WD repeat</keyword>
<evidence type="ECO:0000256" key="3">
    <source>
        <dbReference type="ARBA" id="ARBA00022448"/>
    </source>
</evidence>
<dbReference type="FunFam" id="2.130.10.10:FF:000578">
    <property type="entry name" value="Nucleoporin seh1"/>
    <property type="match status" value="1"/>
</dbReference>
<dbReference type="GO" id="GO:0005198">
    <property type="term" value="F:structural molecule activity"/>
    <property type="evidence" value="ECO:0007669"/>
    <property type="project" value="InterPro"/>
</dbReference>
<dbReference type="Pfam" id="PF00400">
    <property type="entry name" value="WD40"/>
    <property type="match status" value="3"/>
</dbReference>
<dbReference type="PANTHER" id="PTHR11024">
    <property type="entry name" value="NUCLEAR PORE COMPLEX PROTEIN SEC13 / SEH1 FAMILY MEMBER"/>
    <property type="match status" value="1"/>
</dbReference>
<dbReference type="PROSITE" id="PS50082">
    <property type="entry name" value="WD_REPEATS_2"/>
    <property type="match status" value="1"/>
</dbReference>
<comment type="similarity">
    <text evidence="2">Belongs to the WD repeat SEC13 family.</text>
</comment>
<evidence type="ECO:0000256" key="5">
    <source>
        <dbReference type="ARBA" id="ARBA00022737"/>
    </source>
</evidence>
<proteinExistence type="inferred from homology"/>
<dbReference type="RefSeq" id="XP_002173629.1">
    <property type="nucleotide sequence ID" value="XM_002173593.2"/>
</dbReference>
<dbReference type="GO" id="GO:0051028">
    <property type="term" value="P:mRNA transport"/>
    <property type="evidence" value="ECO:0007669"/>
    <property type="project" value="UniProtKB-KW"/>
</dbReference>
<dbReference type="AlphaFoldDB" id="B6K2F5"/>
<evidence type="ECO:0000256" key="4">
    <source>
        <dbReference type="ARBA" id="ARBA00022574"/>
    </source>
</evidence>
<protein>
    <submittedName>
        <fullName evidence="12">Nucleoporin Seh1</fullName>
    </submittedName>
</protein>
<dbReference type="SUPFAM" id="SSF50978">
    <property type="entry name" value="WD40 repeat-like"/>
    <property type="match status" value="1"/>
</dbReference>
<evidence type="ECO:0000256" key="1">
    <source>
        <dbReference type="ARBA" id="ARBA00004567"/>
    </source>
</evidence>
<keyword evidence="7" id="KW-0653">Protein transport</keyword>
<dbReference type="JaponicusDB" id="SJAG_02424">
    <property type="gene designation" value="seh1"/>
</dbReference>
<dbReference type="InterPro" id="IPR037363">
    <property type="entry name" value="Sec13/Seh1_fam"/>
</dbReference>
<evidence type="ECO:0000256" key="8">
    <source>
        <dbReference type="ARBA" id="ARBA00023010"/>
    </source>
</evidence>
<dbReference type="Proteomes" id="UP000001744">
    <property type="component" value="Unassembled WGS sequence"/>
</dbReference>
<keyword evidence="14" id="KW-1185">Reference proteome</keyword>
<dbReference type="InterPro" id="IPR001680">
    <property type="entry name" value="WD40_rpt"/>
</dbReference>
<evidence type="ECO:0000256" key="10">
    <source>
        <dbReference type="ARBA" id="ARBA00023242"/>
    </source>
</evidence>
<keyword evidence="10" id="KW-0539">Nucleus</keyword>
<evidence type="ECO:0000256" key="11">
    <source>
        <dbReference type="PROSITE-ProRule" id="PRU00221"/>
    </source>
</evidence>
<name>B6K2F5_SCHJY</name>
<dbReference type="GO" id="GO:0034399">
    <property type="term" value="C:nuclear periphery"/>
    <property type="evidence" value="ECO:0007669"/>
    <property type="project" value="EnsemblFungi"/>
</dbReference>
<dbReference type="GO" id="GO:0061700">
    <property type="term" value="C:GATOR2 complex"/>
    <property type="evidence" value="ECO:0007669"/>
    <property type="project" value="EnsemblFungi"/>
</dbReference>
<dbReference type="SMART" id="SM00320">
    <property type="entry name" value="WD40"/>
    <property type="match status" value="6"/>
</dbReference>
<evidence type="ECO:0000313" key="13">
    <source>
        <dbReference type="JaponicusDB" id="SJAG_02424"/>
    </source>
</evidence>
<gene>
    <name evidence="13" type="primary">seh1</name>
    <name evidence="12" type="ORF">SJAG_02424</name>
</gene>
<sequence length="349" mass="39475">MEQTVDTRVINTNHQDVILDVAYDFYGQRMATCSADQHVKIYDLDESTKEWVPVATFKAGDASVLRLMWAHPEYGQAVATCSLDRTVRIFTEQEAEADTKKWVESARLTDARSSVMDICFAPVRLGCKLATVAADATVRIYEAIEPGNMASWTLLEEFGLMKNPPSRNVECSFCVRWCPSRWHNQMLAVGCMDQVLLYSYNRKNKWTKVGSLDGHTDLVRDIAWAPSLGKNYHLVATGCKDGRLRLFKLNRNFESAVQPYLMTDSVSENEDGEMTNSNVEAEDVEVELVGNYDHFKSQVWRCEFNVTGTILSTSGDDGCVRLWKTSYANQFNCISVISLQRENKSFSSN</sequence>
<keyword evidence="3" id="KW-0813">Transport</keyword>
<keyword evidence="8" id="KW-0811">Translocation</keyword>
<evidence type="ECO:0000313" key="14">
    <source>
        <dbReference type="Proteomes" id="UP000001744"/>
    </source>
</evidence>
<evidence type="ECO:0000313" key="12">
    <source>
        <dbReference type="EMBL" id="EEB07336.1"/>
    </source>
</evidence>
<evidence type="ECO:0000256" key="2">
    <source>
        <dbReference type="ARBA" id="ARBA00010102"/>
    </source>
</evidence>
<dbReference type="HOGENOM" id="CLU_032441_1_1_1"/>
<dbReference type="GO" id="GO:0034198">
    <property type="term" value="P:cellular response to amino acid starvation"/>
    <property type="evidence" value="ECO:0000318"/>
    <property type="project" value="GO_Central"/>
</dbReference>
<keyword evidence="6" id="KW-0509">mRNA transport</keyword>
<evidence type="ECO:0000256" key="7">
    <source>
        <dbReference type="ARBA" id="ARBA00022927"/>
    </source>
</evidence>
<evidence type="ECO:0000256" key="9">
    <source>
        <dbReference type="ARBA" id="ARBA00023132"/>
    </source>
</evidence>
<dbReference type="PANTHER" id="PTHR11024:SF3">
    <property type="entry name" value="NUCLEOPORIN SEH1"/>
    <property type="match status" value="1"/>
</dbReference>
<dbReference type="GO" id="GO:0015031">
    <property type="term" value="P:protein transport"/>
    <property type="evidence" value="ECO:0007669"/>
    <property type="project" value="UniProtKB-KW"/>
</dbReference>
<dbReference type="EMBL" id="KE651166">
    <property type="protein sequence ID" value="EEB07336.1"/>
    <property type="molecule type" value="Genomic_DNA"/>
</dbReference>
<reference evidence="12 14" key="1">
    <citation type="journal article" date="2011" name="Science">
        <title>Comparative functional genomics of the fission yeasts.</title>
        <authorList>
            <person name="Rhind N."/>
            <person name="Chen Z."/>
            <person name="Yassour M."/>
            <person name="Thompson D.A."/>
            <person name="Haas B.J."/>
            <person name="Habib N."/>
            <person name="Wapinski I."/>
            <person name="Roy S."/>
            <person name="Lin M.F."/>
            <person name="Heiman D.I."/>
            <person name="Young S.K."/>
            <person name="Furuya K."/>
            <person name="Guo Y."/>
            <person name="Pidoux A."/>
            <person name="Chen H.M."/>
            <person name="Robbertse B."/>
            <person name="Goldberg J.M."/>
            <person name="Aoki K."/>
            <person name="Bayne E.H."/>
            <person name="Berlin A.M."/>
            <person name="Desjardins C.A."/>
            <person name="Dobbs E."/>
            <person name="Dukaj L."/>
            <person name="Fan L."/>
            <person name="FitzGerald M.G."/>
            <person name="French C."/>
            <person name="Gujja S."/>
            <person name="Hansen K."/>
            <person name="Keifenheim D."/>
            <person name="Levin J.Z."/>
            <person name="Mosher R.A."/>
            <person name="Mueller C.A."/>
            <person name="Pfiffner J."/>
            <person name="Priest M."/>
            <person name="Russ C."/>
            <person name="Smialowska A."/>
            <person name="Swoboda P."/>
            <person name="Sykes S.M."/>
            <person name="Vaughn M."/>
            <person name="Vengrova S."/>
            <person name="Yoder R."/>
            <person name="Zeng Q."/>
            <person name="Allshire R."/>
            <person name="Baulcombe D."/>
            <person name="Birren B.W."/>
            <person name="Brown W."/>
            <person name="Ekwall K."/>
            <person name="Kellis M."/>
            <person name="Leatherwood J."/>
            <person name="Levin H."/>
            <person name="Margalit H."/>
            <person name="Martienssen R."/>
            <person name="Nieduszynski C.A."/>
            <person name="Spatafora J.W."/>
            <person name="Friedman N."/>
            <person name="Dalgaard J.Z."/>
            <person name="Baumann P."/>
            <person name="Niki H."/>
            <person name="Regev A."/>
            <person name="Nusbaum C."/>
        </authorList>
    </citation>
    <scope>NUCLEOTIDE SEQUENCE [LARGE SCALE GENOMIC DNA]</scope>
    <source>
        <strain evidence="14">yFS275 / FY16936</strain>
    </source>
</reference>
<dbReference type="InterPro" id="IPR036322">
    <property type="entry name" value="WD40_repeat_dom_sf"/>
</dbReference>
<dbReference type="GO" id="GO:0035859">
    <property type="term" value="C:Seh1-associated complex"/>
    <property type="evidence" value="ECO:0000318"/>
    <property type="project" value="GO_Central"/>
</dbReference>
<dbReference type="GO" id="GO:1904263">
    <property type="term" value="P:positive regulation of TORC1 signaling"/>
    <property type="evidence" value="ECO:0000318"/>
    <property type="project" value="GO_Central"/>
</dbReference>
<dbReference type="GeneID" id="7050068"/>
<evidence type="ECO:0000256" key="6">
    <source>
        <dbReference type="ARBA" id="ARBA00022816"/>
    </source>
</evidence>
<feature type="repeat" description="WD" evidence="11">
    <location>
        <begin position="11"/>
        <end position="52"/>
    </location>
</feature>
<organism evidence="12 14">
    <name type="scientific">Schizosaccharomyces japonicus (strain yFS275 / FY16936)</name>
    <name type="common">Fission yeast</name>
    <dbReference type="NCBI Taxonomy" id="402676"/>
    <lineage>
        <taxon>Eukaryota</taxon>
        <taxon>Fungi</taxon>
        <taxon>Dikarya</taxon>
        <taxon>Ascomycota</taxon>
        <taxon>Taphrinomycotina</taxon>
        <taxon>Schizosaccharomycetes</taxon>
        <taxon>Schizosaccharomycetales</taxon>
        <taxon>Schizosaccharomycetaceae</taxon>
        <taxon>Schizosaccharomyces</taxon>
    </lineage>
</organism>
<keyword evidence="9" id="KW-0906">Nuclear pore complex</keyword>
<accession>B6K2F5</accession>
<dbReference type="GO" id="GO:0031080">
    <property type="term" value="C:nuclear pore outer ring"/>
    <property type="evidence" value="ECO:0000318"/>
    <property type="project" value="GO_Central"/>
</dbReference>
<comment type="subcellular location">
    <subcellularLocation>
        <location evidence="1">Nucleus</location>
        <location evidence="1">Nuclear pore complex</location>
    </subcellularLocation>
</comment>
<dbReference type="Gene3D" id="2.130.10.10">
    <property type="entry name" value="YVTN repeat-like/Quinoprotein amine dehydrogenase"/>
    <property type="match status" value="1"/>
</dbReference>
<dbReference type="OrthoDB" id="5566198at2759"/>